<reference evidence="1" key="1">
    <citation type="journal article" date="2022" name="Int. J. Mol. Sci.">
        <title>Draft Genome of Tanacetum Coccineum: Genomic Comparison of Closely Related Tanacetum-Family Plants.</title>
        <authorList>
            <person name="Yamashiro T."/>
            <person name="Shiraishi A."/>
            <person name="Nakayama K."/>
            <person name="Satake H."/>
        </authorList>
    </citation>
    <scope>NUCLEOTIDE SEQUENCE</scope>
</reference>
<evidence type="ECO:0000313" key="1">
    <source>
        <dbReference type="EMBL" id="GJS78743.1"/>
    </source>
</evidence>
<organism evidence="1 2">
    <name type="scientific">Tanacetum coccineum</name>
    <dbReference type="NCBI Taxonomy" id="301880"/>
    <lineage>
        <taxon>Eukaryota</taxon>
        <taxon>Viridiplantae</taxon>
        <taxon>Streptophyta</taxon>
        <taxon>Embryophyta</taxon>
        <taxon>Tracheophyta</taxon>
        <taxon>Spermatophyta</taxon>
        <taxon>Magnoliopsida</taxon>
        <taxon>eudicotyledons</taxon>
        <taxon>Gunneridae</taxon>
        <taxon>Pentapetalae</taxon>
        <taxon>asterids</taxon>
        <taxon>campanulids</taxon>
        <taxon>Asterales</taxon>
        <taxon>Asteraceae</taxon>
        <taxon>Asteroideae</taxon>
        <taxon>Anthemideae</taxon>
        <taxon>Anthemidinae</taxon>
        <taxon>Tanacetum</taxon>
    </lineage>
</organism>
<reference evidence="1" key="2">
    <citation type="submission" date="2022-01" db="EMBL/GenBank/DDBJ databases">
        <authorList>
            <person name="Yamashiro T."/>
            <person name="Shiraishi A."/>
            <person name="Satake H."/>
            <person name="Nakayama K."/>
        </authorList>
    </citation>
    <scope>NUCLEOTIDE SEQUENCE</scope>
</reference>
<evidence type="ECO:0000313" key="2">
    <source>
        <dbReference type="Proteomes" id="UP001151760"/>
    </source>
</evidence>
<keyword evidence="2" id="KW-1185">Reference proteome</keyword>
<gene>
    <name evidence="1" type="ORF">Tco_0728624</name>
</gene>
<sequence length="105" mass="12053">MGNDPILALPEGADDFVVYYDEQSKDLEACLEKKGEVLMPRVVKSRDEIFSRWGYCDNHDLSRLDNQSIERDRLIGIGFVLNFVKFISFTFGDKEMISVIEAVSR</sequence>
<accession>A0ABQ4YQ28</accession>
<dbReference type="Proteomes" id="UP001151760">
    <property type="component" value="Unassembled WGS sequence"/>
</dbReference>
<name>A0ABQ4YQ28_9ASTR</name>
<comment type="caution">
    <text evidence="1">The sequence shown here is derived from an EMBL/GenBank/DDBJ whole genome shotgun (WGS) entry which is preliminary data.</text>
</comment>
<proteinExistence type="predicted"/>
<protein>
    <submittedName>
        <fullName evidence="1">Uncharacterized protein</fullName>
    </submittedName>
</protein>
<dbReference type="EMBL" id="BQNB010010546">
    <property type="protein sequence ID" value="GJS78743.1"/>
    <property type="molecule type" value="Genomic_DNA"/>
</dbReference>